<evidence type="ECO:0000259" key="5">
    <source>
        <dbReference type="Pfam" id="PF01266"/>
    </source>
</evidence>
<reference evidence="6 7" key="1">
    <citation type="submission" date="2019-03" db="EMBL/GenBank/DDBJ databases">
        <title>Draft genome sequences of novel Actinobacteria.</title>
        <authorList>
            <person name="Sahin N."/>
            <person name="Ay H."/>
            <person name="Saygin H."/>
        </authorList>
    </citation>
    <scope>NUCLEOTIDE SEQUENCE [LARGE SCALE GENOMIC DNA]</scope>
    <source>
        <strain evidence="6 7">5K138</strain>
    </source>
</reference>
<dbReference type="EMBL" id="SMKZ01000004">
    <property type="protein sequence ID" value="TDE14130.1"/>
    <property type="molecule type" value="Genomic_DNA"/>
</dbReference>
<evidence type="ECO:0000313" key="7">
    <source>
        <dbReference type="Proteomes" id="UP000294739"/>
    </source>
</evidence>
<dbReference type="AlphaFoldDB" id="A0A4R5DPN8"/>
<evidence type="ECO:0000256" key="1">
    <source>
        <dbReference type="ARBA" id="ARBA00001974"/>
    </source>
</evidence>
<gene>
    <name evidence="6" type="ORF">E1269_04395</name>
</gene>
<dbReference type="InParanoid" id="A0A4R5DPN8"/>
<evidence type="ECO:0000256" key="3">
    <source>
        <dbReference type="ARBA" id="ARBA00022827"/>
    </source>
</evidence>
<evidence type="ECO:0000313" key="6">
    <source>
        <dbReference type="EMBL" id="TDE14130.1"/>
    </source>
</evidence>
<keyword evidence="4" id="KW-0560">Oxidoreductase</keyword>
<evidence type="ECO:0000256" key="2">
    <source>
        <dbReference type="ARBA" id="ARBA00022630"/>
    </source>
</evidence>
<comment type="caution">
    <text evidence="6">The sequence shown here is derived from an EMBL/GenBank/DDBJ whole genome shotgun (WGS) entry which is preliminary data.</text>
</comment>
<dbReference type="Gene3D" id="3.30.9.10">
    <property type="entry name" value="D-Amino Acid Oxidase, subunit A, domain 2"/>
    <property type="match status" value="1"/>
</dbReference>
<dbReference type="NCBIfam" id="NF008425">
    <property type="entry name" value="PRK11259.1"/>
    <property type="match status" value="1"/>
</dbReference>
<keyword evidence="2" id="KW-0285">Flavoprotein</keyword>
<dbReference type="Pfam" id="PF01266">
    <property type="entry name" value="DAO"/>
    <property type="match status" value="1"/>
</dbReference>
<dbReference type="InterPro" id="IPR006076">
    <property type="entry name" value="FAD-dep_OxRdtase"/>
</dbReference>
<evidence type="ECO:0000256" key="4">
    <source>
        <dbReference type="ARBA" id="ARBA00023002"/>
    </source>
</evidence>
<sequence length="409" mass="44377">MVLRAAIGGPTVKTTYDHIVIGAGALGSAAAYRLARGGHTDVLVLEQYELGHTRGASEDHSRIIRHTYHSTLYTALTPAAYDAWDEVEDESGVQVVFRVGGLDLAVIGTPGENELDAYRASLEPLADRGVTWEDLDATAIRTRWPQWRIDDDVRGLFQPDGGILDVRKATAAHIALARARGVEFSPGTTVLKLSTSDSHVTVSTSRGEFTAGSVVLCAASWAPVLLSGLDVDWPITLSQEQVSYFATPNLRDFAADRFPMWIWHGDPFFYGFPVYGEVAVKAARDMSGRFVTQETRSWDPSPEETSLVERFLSERLPGAVGPELLSKTCVYDMPPDREFILDRVPGHPRIVAAIGAGHAAKFASLLGEILASLATTGSTEHPIEAFRADRPALTDPSYVPSFRLAGEAS</sequence>
<dbReference type="InterPro" id="IPR045170">
    <property type="entry name" value="MTOX"/>
</dbReference>
<name>A0A4R5DPN8_9ACTN</name>
<dbReference type="SUPFAM" id="SSF51905">
    <property type="entry name" value="FAD/NAD(P)-binding domain"/>
    <property type="match status" value="1"/>
</dbReference>
<dbReference type="Proteomes" id="UP000294739">
    <property type="component" value="Unassembled WGS sequence"/>
</dbReference>
<keyword evidence="7" id="KW-1185">Reference proteome</keyword>
<dbReference type="InterPro" id="IPR036188">
    <property type="entry name" value="FAD/NAD-bd_sf"/>
</dbReference>
<dbReference type="OrthoDB" id="9806257at2"/>
<dbReference type="Gene3D" id="3.50.50.60">
    <property type="entry name" value="FAD/NAD(P)-binding domain"/>
    <property type="match status" value="1"/>
</dbReference>
<organism evidence="6 7">
    <name type="scientific">Jiangella asiatica</name>
    <dbReference type="NCBI Taxonomy" id="2530372"/>
    <lineage>
        <taxon>Bacteria</taxon>
        <taxon>Bacillati</taxon>
        <taxon>Actinomycetota</taxon>
        <taxon>Actinomycetes</taxon>
        <taxon>Jiangellales</taxon>
        <taxon>Jiangellaceae</taxon>
        <taxon>Jiangella</taxon>
    </lineage>
</organism>
<dbReference type="SUPFAM" id="SSF54373">
    <property type="entry name" value="FAD-linked reductases, C-terminal domain"/>
    <property type="match status" value="1"/>
</dbReference>
<dbReference type="GO" id="GO:0008115">
    <property type="term" value="F:sarcosine oxidase activity"/>
    <property type="evidence" value="ECO:0007669"/>
    <property type="project" value="TreeGrafter"/>
</dbReference>
<accession>A0A4R5DPN8</accession>
<dbReference type="GO" id="GO:0050660">
    <property type="term" value="F:flavin adenine dinucleotide binding"/>
    <property type="evidence" value="ECO:0007669"/>
    <property type="project" value="InterPro"/>
</dbReference>
<protein>
    <submittedName>
        <fullName evidence="6">N-methyl-L-tryptophan oxidase</fullName>
    </submittedName>
</protein>
<feature type="domain" description="FAD dependent oxidoreductase" evidence="5">
    <location>
        <begin position="17"/>
        <end position="373"/>
    </location>
</feature>
<comment type="cofactor">
    <cofactor evidence="1">
        <name>FAD</name>
        <dbReference type="ChEBI" id="CHEBI:57692"/>
    </cofactor>
</comment>
<dbReference type="PANTHER" id="PTHR10961:SF7">
    <property type="entry name" value="FAD DEPENDENT OXIDOREDUCTASE DOMAIN-CONTAINING PROTEIN"/>
    <property type="match status" value="1"/>
</dbReference>
<proteinExistence type="predicted"/>
<keyword evidence="3" id="KW-0274">FAD</keyword>
<dbReference type="PANTHER" id="PTHR10961">
    <property type="entry name" value="PEROXISOMAL SARCOSINE OXIDASE"/>
    <property type="match status" value="1"/>
</dbReference>